<dbReference type="PANTHER" id="PTHR30511">
    <property type="entry name" value="ALANINE RACEMASE"/>
    <property type="match status" value="1"/>
</dbReference>
<evidence type="ECO:0000256" key="2">
    <source>
        <dbReference type="ARBA" id="ARBA00022898"/>
    </source>
</evidence>
<organism evidence="8 9">
    <name type="scientific">Anaerorhabdus furcosa</name>
    <dbReference type="NCBI Taxonomy" id="118967"/>
    <lineage>
        <taxon>Bacteria</taxon>
        <taxon>Bacillati</taxon>
        <taxon>Bacillota</taxon>
        <taxon>Erysipelotrichia</taxon>
        <taxon>Erysipelotrichales</taxon>
        <taxon>Erysipelotrichaceae</taxon>
        <taxon>Anaerorhabdus</taxon>
    </lineage>
</organism>
<evidence type="ECO:0000313" key="9">
    <source>
        <dbReference type="Proteomes" id="UP000243297"/>
    </source>
</evidence>
<dbReference type="FunFam" id="3.20.20.10:FF:000002">
    <property type="entry name" value="Alanine racemase"/>
    <property type="match status" value="1"/>
</dbReference>
<name>A0A1T4K0U7_9FIRM</name>
<feature type="modified residue" description="N6-(pyridoxal phosphate)lysine" evidence="4 5">
    <location>
        <position position="34"/>
    </location>
</feature>
<feature type="domain" description="Alanine racemase C-terminal" evidence="7">
    <location>
        <begin position="229"/>
        <end position="350"/>
    </location>
</feature>
<dbReference type="Proteomes" id="UP000243297">
    <property type="component" value="Unassembled WGS sequence"/>
</dbReference>
<keyword evidence="9" id="KW-1185">Reference proteome</keyword>
<dbReference type="SMART" id="SM01005">
    <property type="entry name" value="Ala_racemase_C"/>
    <property type="match status" value="1"/>
</dbReference>
<dbReference type="EC" id="5.1.1.1" evidence="4"/>
<evidence type="ECO:0000256" key="5">
    <source>
        <dbReference type="PIRSR" id="PIRSR600821-50"/>
    </source>
</evidence>
<evidence type="ECO:0000256" key="3">
    <source>
        <dbReference type="ARBA" id="ARBA00023235"/>
    </source>
</evidence>
<comment type="catalytic activity">
    <reaction evidence="4">
        <text>L-alanine = D-alanine</text>
        <dbReference type="Rhea" id="RHEA:20249"/>
        <dbReference type="ChEBI" id="CHEBI:57416"/>
        <dbReference type="ChEBI" id="CHEBI:57972"/>
        <dbReference type="EC" id="5.1.1.1"/>
    </reaction>
</comment>
<dbReference type="GO" id="GO:0030632">
    <property type="term" value="P:D-alanine biosynthetic process"/>
    <property type="evidence" value="ECO:0007669"/>
    <property type="project" value="UniProtKB-UniRule"/>
</dbReference>
<dbReference type="HAMAP" id="MF_01201">
    <property type="entry name" value="Ala_racemase"/>
    <property type="match status" value="1"/>
</dbReference>
<evidence type="ECO:0000313" key="8">
    <source>
        <dbReference type="EMBL" id="SJZ36112.1"/>
    </source>
</evidence>
<dbReference type="PRINTS" id="PR00992">
    <property type="entry name" value="ALARACEMASE"/>
</dbReference>
<dbReference type="Pfam" id="PF00842">
    <property type="entry name" value="Ala_racemase_C"/>
    <property type="match status" value="1"/>
</dbReference>
<dbReference type="Gene3D" id="3.20.20.10">
    <property type="entry name" value="Alanine racemase"/>
    <property type="match status" value="1"/>
</dbReference>
<comment type="function">
    <text evidence="4">Catalyzes the interconversion of L-alanine and D-alanine. May also act on other amino acids.</text>
</comment>
<evidence type="ECO:0000256" key="4">
    <source>
        <dbReference type="HAMAP-Rule" id="MF_01201"/>
    </source>
</evidence>
<evidence type="ECO:0000256" key="1">
    <source>
        <dbReference type="ARBA" id="ARBA00001933"/>
    </source>
</evidence>
<dbReference type="GO" id="GO:0008784">
    <property type="term" value="F:alanine racemase activity"/>
    <property type="evidence" value="ECO:0007669"/>
    <property type="project" value="UniProtKB-UniRule"/>
</dbReference>
<dbReference type="SUPFAM" id="SSF50621">
    <property type="entry name" value="Alanine racemase C-terminal domain-like"/>
    <property type="match status" value="1"/>
</dbReference>
<feature type="binding site" evidence="4 6">
    <location>
        <position position="297"/>
    </location>
    <ligand>
        <name>substrate</name>
    </ligand>
</feature>
<dbReference type="PANTHER" id="PTHR30511:SF0">
    <property type="entry name" value="ALANINE RACEMASE, CATABOLIC-RELATED"/>
    <property type="match status" value="1"/>
</dbReference>
<dbReference type="InterPro" id="IPR000821">
    <property type="entry name" value="Ala_racemase"/>
</dbReference>
<comment type="cofactor">
    <cofactor evidence="1 4 5">
        <name>pyridoxal 5'-phosphate</name>
        <dbReference type="ChEBI" id="CHEBI:597326"/>
    </cofactor>
</comment>
<dbReference type="AlphaFoldDB" id="A0A1T4K0U7"/>
<dbReference type="GO" id="GO:0030170">
    <property type="term" value="F:pyridoxal phosphate binding"/>
    <property type="evidence" value="ECO:0007669"/>
    <property type="project" value="UniProtKB-UniRule"/>
</dbReference>
<evidence type="ECO:0000259" key="7">
    <source>
        <dbReference type="SMART" id="SM01005"/>
    </source>
</evidence>
<dbReference type="InterPro" id="IPR009006">
    <property type="entry name" value="Ala_racemase/Decarboxylase_C"/>
</dbReference>
<proteinExistence type="inferred from homology"/>
<comment type="similarity">
    <text evidence="4">Belongs to the alanine racemase family.</text>
</comment>
<gene>
    <name evidence="8" type="ORF">SAMN02745191_0230</name>
</gene>
<dbReference type="InterPro" id="IPR001608">
    <property type="entry name" value="Ala_racemase_N"/>
</dbReference>
<dbReference type="SUPFAM" id="SSF51419">
    <property type="entry name" value="PLP-binding barrel"/>
    <property type="match status" value="1"/>
</dbReference>
<protein>
    <recommendedName>
        <fullName evidence="4">Alanine racemase</fullName>
        <ecNumber evidence="4">5.1.1.1</ecNumber>
    </recommendedName>
</protein>
<keyword evidence="2 4" id="KW-0663">Pyridoxal phosphate</keyword>
<feature type="binding site" evidence="4 6">
    <location>
        <position position="129"/>
    </location>
    <ligand>
        <name>substrate</name>
    </ligand>
</feature>
<feature type="active site" description="Proton acceptor; specific for L-alanine" evidence="4">
    <location>
        <position position="250"/>
    </location>
</feature>
<dbReference type="RefSeq" id="WP_078710683.1">
    <property type="nucleotide sequence ID" value="NZ_FUWY01000001.1"/>
</dbReference>
<dbReference type="STRING" id="118967.SAMN02745191_0230"/>
<dbReference type="GO" id="GO:0009252">
    <property type="term" value="P:peptidoglycan biosynthetic process"/>
    <property type="evidence" value="ECO:0007669"/>
    <property type="project" value="TreeGrafter"/>
</dbReference>
<feature type="active site" description="Proton acceptor; specific for D-alanine" evidence="4">
    <location>
        <position position="34"/>
    </location>
</feature>
<reference evidence="9" key="1">
    <citation type="submission" date="2017-02" db="EMBL/GenBank/DDBJ databases">
        <authorList>
            <person name="Varghese N."/>
            <person name="Submissions S."/>
        </authorList>
    </citation>
    <scope>NUCLEOTIDE SEQUENCE [LARGE SCALE GENOMIC DNA]</scope>
    <source>
        <strain evidence="9">ATCC 25662</strain>
    </source>
</reference>
<evidence type="ECO:0000256" key="6">
    <source>
        <dbReference type="PIRSR" id="PIRSR600821-52"/>
    </source>
</evidence>
<dbReference type="Pfam" id="PF01168">
    <property type="entry name" value="Ala_racemase_N"/>
    <property type="match status" value="1"/>
</dbReference>
<dbReference type="Gene3D" id="2.40.37.10">
    <property type="entry name" value="Lyase, Ornithine Decarboxylase, Chain A, domain 1"/>
    <property type="match status" value="1"/>
</dbReference>
<dbReference type="GO" id="GO:0005829">
    <property type="term" value="C:cytosol"/>
    <property type="evidence" value="ECO:0007669"/>
    <property type="project" value="TreeGrafter"/>
</dbReference>
<dbReference type="EMBL" id="FUWY01000001">
    <property type="protein sequence ID" value="SJZ36112.1"/>
    <property type="molecule type" value="Genomic_DNA"/>
</dbReference>
<dbReference type="UniPathway" id="UPA00042">
    <property type="reaction ID" value="UER00497"/>
</dbReference>
<sequence length="368" mass="41788">MYRESWVEINLDALKKNFEYILQKSKKELICVIKANGYGSGDQYIIQTAIESGIRFFAVSSLDEAIVLRNEGCREKILILGYVDPKDIDLCIEYNISTTVVSLDWLKEVIKKDVRGLIVHIKVDTGMNRIGLKKIEECKEALSLCLQNQILPEGIFTHFACSDDPNQTLTLKQYNRFVEQVKSLDYNFDYIHCDNSDALLSLDEDFTNYGRLGISMYGISAHDKTLHPVFSLYSAISCIKEVDEGEIISYGATYTTTSKEIIATLPIGYADGWLRKNQGRSVYIEGELAPIVGRVCMDQCMIHTTKFYPVGTKVELFGQHIPVQEVAKDLETIPYEILTNLSERLTRVYIKNNKTIAVSNARLERSLK</sequence>
<dbReference type="CDD" id="cd00430">
    <property type="entry name" value="PLPDE_III_AR"/>
    <property type="match status" value="1"/>
</dbReference>
<dbReference type="NCBIfam" id="TIGR00492">
    <property type="entry name" value="alr"/>
    <property type="match status" value="1"/>
</dbReference>
<dbReference type="OrthoDB" id="9801978at2"/>
<dbReference type="InterPro" id="IPR029066">
    <property type="entry name" value="PLP-binding_barrel"/>
</dbReference>
<comment type="pathway">
    <text evidence="4">Amino-acid biosynthesis; D-alanine biosynthesis; D-alanine from L-alanine: step 1/1.</text>
</comment>
<dbReference type="InterPro" id="IPR011079">
    <property type="entry name" value="Ala_racemase_C"/>
</dbReference>
<accession>A0A1T4K0U7</accession>
<keyword evidence="3 4" id="KW-0413">Isomerase</keyword>